<dbReference type="Proteomes" id="UP000309340">
    <property type="component" value="Unassembled WGS sequence"/>
</dbReference>
<organism evidence="5 6">
    <name type="scientific">Friedmanniomyces simplex</name>
    <dbReference type="NCBI Taxonomy" id="329884"/>
    <lineage>
        <taxon>Eukaryota</taxon>
        <taxon>Fungi</taxon>
        <taxon>Dikarya</taxon>
        <taxon>Ascomycota</taxon>
        <taxon>Pezizomycotina</taxon>
        <taxon>Dothideomycetes</taxon>
        <taxon>Dothideomycetidae</taxon>
        <taxon>Mycosphaerellales</taxon>
        <taxon>Teratosphaeriaceae</taxon>
        <taxon>Friedmanniomyces</taxon>
    </lineage>
</organism>
<proteinExistence type="inferred from homology"/>
<comment type="subunit">
    <text evidence="2">Monomer.</text>
</comment>
<dbReference type="SUPFAM" id="SSF50129">
    <property type="entry name" value="GroES-like"/>
    <property type="match status" value="1"/>
</dbReference>
<evidence type="ECO:0000256" key="1">
    <source>
        <dbReference type="ARBA" id="ARBA00008072"/>
    </source>
</evidence>
<dbReference type="InterPro" id="IPR047122">
    <property type="entry name" value="Trans-enoyl_RdTase-like"/>
</dbReference>
<dbReference type="SUPFAM" id="SSF51735">
    <property type="entry name" value="NAD(P)-binding Rossmann-fold domains"/>
    <property type="match status" value="1"/>
</dbReference>
<sequence length="352" mass="36367">MATNQAAWFHSKGGPFTVAEAPMPRPTGDEIIIRTHALALNPADVAVWRTTLFTTSWPATIGCDVAGIVTAVGDSATKFNVGDRVLAVANWSAAARGNKGSGQLYCAASEGLAARVPEGVGFTEGCVLPLAVCTAASCLFQTGNLGLGLPGVDGAAEGAGARILLVWGGSSSVGSCGIQMARAAGLEVATVCGRMLECSRNFEYCKNLGAAYVFDYTSSTVMEDIVDQLKGKTLAGVFAAVISGDAIAKSAEIAHRLDGNKHVATVLPPMASSQVPGGLPEDVTISFCWSTHIKDDEVGPAIFGWITEALAKGVLRCKPDPEVVGRGLGAVQQAMERMERGVSATKLVVEIP</sequence>
<comment type="similarity">
    <text evidence="1">Belongs to the zinc-containing alcohol dehydrogenase family.</text>
</comment>
<dbReference type="AlphaFoldDB" id="A0A4U0X865"/>
<dbReference type="CDD" id="cd08249">
    <property type="entry name" value="enoyl_reductase_like"/>
    <property type="match status" value="1"/>
</dbReference>
<dbReference type="InterPro" id="IPR013154">
    <property type="entry name" value="ADH-like_N"/>
</dbReference>
<dbReference type="Gene3D" id="3.40.50.720">
    <property type="entry name" value="NAD(P)-binding Rossmann-like Domain"/>
    <property type="match status" value="1"/>
</dbReference>
<feature type="domain" description="Enoyl reductase (ER)" evidence="4">
    <location>
        <begin position="13"/>
        <end position="349"/>
    </location>
</feature>
<dbReference type="Pfam" id="PF00107">
    <property type="entry name" value="ADH_zinc_N"/>
    <property type="match status" value="1"/>
</dbReference>
<dbReference type="InterPro" id="IPR011032">
    <property type="entry name" value="GroES-like_sf"/>
</dbReference>
<protein>
    <recommendedName>
        <fullName evidence="4">Enoyl reductase (ER) domain-containing protein</fullName>
    </recommendedName>
</protein>
<evidence type="ECO:0000313" key="5">
    <source>
        <dbReference type="EMBL" id="TKA71736.1"/>
    </source>
</evidence>
<keyword evidence="3" id="KW-0560">Oxidoreductase</keyword>
<dbReference type="PANTHER" id="PTHR45348">
    <property type="entry name" value="HYPOTHETICAL OXIDOREDUCTASE (EUROFUNG)"/>
    <property type="match status" value="1"/>
</dbReference>
<comment type="caution">
    <text evidence="5">The sequence shown here is derived from an EMBL/GenBank/DDBJ whole genome shotgun (WGS) entry which is preliminary data.</text>
</comment>
<dbReference type="Gene3D" id="3.90.180.10">
    <property type="entry name" value="Medium-chain alcohol dehydrogenases, catalytic domain"/>
    <property type="match status" value="1"/>
</dbReference>
<evidence type="ECO:0000313" key="6">
    <source>
        <dbReference type="Proteomes" id="UP000309340"/>
    </source>
</evidence>
<dbReference type="InterPro" id="IPR020843">
    <property type="entry name" value="ER"/>
</dbReference>
<evidence type="ECO:0000256" key="3">
    <source>
        <dbReference type="ARBA" id="ARBA00023002"/>
    </source>
</evidence>
<dbReference type="Pfam" id="PF08240">
    <property type="entry name" value="ADH_N"/>
    <property type="match status" value="1"/>
</dbReference>
<dbReference type="SMART" id="SM00829">
    <property type="entry name" value="PKS_ER"/>
    <property type="match status" value="1"/>
</dbReference>
<name>A0A4U0X865_9PEZI</name>
<keyword evidence="6" id="KW-1185">Reference proteome</keyword>
<dbReference type="InterPro" id="IPR036291">
    <property type="entry name" value="NAD(P)-bd_dom_sf"/>
</dbReference>
<dbReference type="GO" id="GO:0016651">
    <property type="term" value="F:oxidoreductase activity, acting on NAD(P)H"/>
    <property type="evidence" value="ECO:0007669"/>
    <property type="project" value="InterPro"/>
</dbReference>
<accession>A0A4U0X865</accession>
<dbReference type="EMBL" id="NAJQ01000338">
    <property type="protein sequence ID" value="TKA71736.1"/>
    <property type="molecule type" value="Genomic_DNA"/>
</dbReference>
<evidence type="ECO:0000259" key="4">
    <source>
        <dbReference type="SMART" id="SM00829"/>
    </source>
</evidence>
<evidence type="ECO:0000256" key="2">
    <source>
        <dbReference type="ARBA" id="ARBA00011245"/>
    </source>
</evidence>
<dbReference type="STRING" id="329884.A0A4U0X865"/>
<dbReference type="PANTHER" id="PTHR45348:SF2">
    <property type="entry name" value="ZINC-TYPE ALCOHOL DEHYDROGENASE-LIKE PROTEIN C2E1P3.01"/>
    <property type="match status" value="1"/>
</dbReference>
<reference evidence="5 6" key="1">
    <citation type="submission" date="2017-03" db="EMBL/GenBank/DDBJ databases">
        <title>Genomes of endolithic fungi from Antarctica.</title>
        <authorList>
            <person name="Coleine C."/>
            <person name="Masonjones S."/>
            <person name="Stajich J.E."/>
        </authorList>
    </citation>
    <scope>NUCLEOTIDE SEQUENCE [LARGE SCALE GENOMIC DNA]</scope>
    <source>
        <strain evidence="5 6">CCFEE 5184</strain>
    </source>
</reference>
<dbReference type="InterPro" id="IPR013149">
    <property type="entry name" value="ADH-like_C"/>
</dbReference>
<dbReference type="OrthoDB" id="48317at2759"/>
<gene>
    <name evidence="5" type="ORF">B0A55_08539</name>
</gene>